<sequence>MKRVIFFLLLSISLLEVRGQTPEGWTKEMWDEVIASKAFKLSLVSDKGLLEASESCQLSIDLFILPKANPDDETPELRRKGQTIKLPSGETSPYRVTNWRIVEGGGRIASNGLTASYTAPAAAPANKKMIISVDLTPTEPNLPKVQLLKTIYFSQNETFFTLHIPDMGIINAKFVTKLTSIDSKMLPQQAVNAIKQKGYSINGLTASAMYIYDPNRNLSVLRFSNLALEAIDTEDNGSKNIVNGNYLLAIAYRGLGAGSFDLSAEKSGVNMVVGLQLGVGCGDTNEDMICDGGVRITHEDSTYIEGYINTIVYAGDANGQKARGRLNGKFRAMKAN</sequence>
<feature type="region of interest" description="Disordered" evidence="1">
    <location>
        <begin position="72"/>
        <end position="91"/>
    </location>
</feature>
<dbReference type="RefSeq" id="WP_183972301.1">
    <property type="nucleotide sequence ID" value="NZ_JACIBY010000003.1"/>
</dbReference>
<dbReference type="Proteomes" id="UP000541352">
    <property type="component" value="Unassembled WGS sequence"/>
</dbReference>
<gene>
    <name evidence="2" type="ORF">FHS57_001581</name>
</gene>
<keyword evidence="3" id="KW-1185">Reference proteome</keyword>
<organism evidence="2 3">
    <name type="scientific">Runella defluvii</name>
    <dbReference type="NCBI Taxonomy" id="370973"/>
    <lineage>
        <taxon>Bacteria</taxon>
        <taxon>Pseudomonadati</taxon>
        <taxon>Bacteroidota</taxon>
        <taxon>Cytophagia</taxon>
        <taxon>Cytophagales</taxon>
        <taxon>Spirosomataceae</taxon>
        <taxon>Runella</taxon>
    </lineage>
</organism>
<comment type="caution">
    <text evidence="2">The sequence shown here is derived from an EMBL/GenBank/DDBJ whole genome shotgun (WGS) entry which is preliminary data.</text>
</comment>
<dbReference type="EMBL" id="JACIBY010000003">
    <property type="protein sequence ID" value="MBB3837584.1"/>
    <property type="molecule type" value="Genomic_DNA"/>
</dbReference>
<evidence type="ECO:0000313" key="2">
    <source>
        <dbReference type="EMBL" id="MBB3837584.1"/>
    </source>
</evidence>
<accession>A0A7W6EPI4</accession>
<name>A0A7W6EPI4_9BACT</name>
<reference evidence="2 3" key="1">
    <citation type="submission" date="2020-08" db="EMBL/GenBank/DDBJ databases">
        <title>Genomic Encyclopedia of Type Strains, Phase IV (KMG-IV): sequencing the most valuable type-strain genomes for metagenomic binning, comparative biology and taxonomic classification.</title>
        <authorList>
            <person name="Goeker M."/>
        </authorList>
    </citation>
    <scope>NUCLEOTIDE SEQUENCE [LARGE SCALE GENOMIC DNA]</scope>
    <source>
        <strain evidence="2 3">DSM 17976</strain>
    </source>
</reference>
<evidence type="ECO:0000256" key="1">
    <source>
        <dbReference type="SAM" id="MobiDB-lite"/>
    </source>
</evidence>
<evidence type="ECO:0000313" key="3">
    <source>
        <dbReference type="Proteomes" id="UP000541352"/>
    </source>
</evidence>
<dbReference type="AlphaFoldDB" id="A0A7W6EPI4"/>
<protein>
    <submittedName>
        <fullName evidence="2">Uncharacterized protein</fullName>
    </submittedName>
</protein>
<proteinExistence type="predicted"/>